<keyword evidence="1" id="KW-1133">Transmembrane helix</keyword>
<evidence type="ECO:0000313" key="3">
    <source>
        <dbReference type="Proteomes" id="UP001215280"/>
    </source>
</evidence>
<proteinExistence type="predicted"/>
<organism evidence="2 3">
    <name type="scientific">Mycena maculata</name>
    <dbReference type="NCBI Taxonomy" id="230809"/>
    <lineage>
        <taxon>Eukaryota</taxon>
        <taxon>Fungi</taxon>
        <taxon>Dikarya</taxon>
        <taxon>Basidiomycota</taxon>
        <taxon>Agaricomycotina</taxon>
        <taxon>Agaricomycetes</taxon>
        <taxon>Agaricomycetidae</taxon>
        <taxon>Agaricales</taxon>
        <taxon>Marasmiineae</taxon>
        <taxon>Mycenaceae</taxon>
        <taxon>Mycena</taxon>
    </lineage>
</organism>
<comment type="caution">
    <text evidence="2">The sequence shown here is derived from an EMBL/GenBank/DDBJ whole genome shotgun (WGS) entry which is preliminary data.</text>
</comment>
<evidence type="ECO:0000256" key="1">
    <source>
        <dbReference type="SAM" id="Phobius"/>
    </source>
</evidence>
<protein>
    <submittedName>
        <fullName evidence="2">Uncharacterized protein</fullName>
    </submittedName>
</protein>
<sequence>MQAVIIQAEDHCFGIPAALIIILSTIYTGGLASQTLIYNIELFGTVAEVLGHISVPYIKIWRAYMVQYDAVLQPYTAIRVIRFRANTTDWYRSELEGSAPAETVPDQSWEGQDGHAEASAWSELVAVAGTLSHRMGSFGRVPQAVYSRMKAVYSFNH</sequence>
<reference evidence="2" key="1">
    <citation type="submission" date="2023-03" db="EMBL/GenBank/DDBJ databases">
        <title>Massive genome expansion in bonnet fungi (Mycena s.s.) driven by repeated elements and novel gene families across ecological guilds.</title>
        <authorList>
            <consortium name="Lawrence Berkeley National Laboratory"/>
            <person name="Harder C.B."/>
            <person name="Miyauchi S."/>
            <person name="Viragh M."/>
            <person name="Kuo A."/>
            <person name="Thoen E."/>
            <person name="Andreopoulos B."/>
            <person name="Lu D."/>
            <person name="Skrede I."/>
            <person name="Drula E."/>
            <person name="Henrissat B."/>
            <person name="Morin E."/>
            <person name="Kohler A."/>
            <person name="Barry K."/>
            <person name="LaButti K."/>
            <person name="Morin E."/>
            <person name="Salamov A."/>
            <person name="Lipzen A."/>
            <person name="Mereny Z."/>
            <person name="Hegedus B."/>
            <person name="Baldrian P."/>
            <person name="Stursova M."/>
            <person name="Weitz H."/>
            <person name="Taylor A."/>
            <person name="Grigoriev I.V."/>
            <person name="Nagy L.G."/>
            <person name="Martin F."/>
            <person name="Kauserud H."/>
        </authorList>
    </citation>
    <scope>NUCLEOTIDE SEQUENCE</scope>
    <source>
        <strain evidence="2">CBHHK188m</strain>
    </source>
</reference>
<dbReference type="AlphaFoldDB" id="A0AAD7J3D7"/>
<feature type="transmembrane region" description="Helical" evidence="1">
    <location>
        <begin position="12"/>
        <end position="30"/>
    </location>
</feature>
<dbReference type="EMBL" id="JARJLG010000062">
    <property type="protein sequence ID" value="KAJ7756062.1"/>
    <property type="molecule type" value="Genomic_DNA"/>
</dbReference>
<keyword evidence="3" id="KW-1185">Reference proteome</keyword>
<feature type="transmembrane region" description="Helical" evidence="1">
    <location>
        <begin position="36"/>
        <end position="58"/>
    </location>
</feature>
<gene>
    <name evidence="2" type="ORF">DFH07DRAFT_773254</name>
</gene>
<keyword evidence="1" id="KW-0472">Membrane</keyword>
<dbReference type="Proteomes" id="UP001215280">
    <property type="component" value="Unassembled WGS sequence"/>
</dbReference>
<keyword evidence="1" id="KW-0812">Transmembrane</keyword>
<evidence type="ECO:0000313" key="2">
    <source>
        <dbReference type="EMBL" id="KAJ7756062.1"/>
    </source>
</evidence>
<accession>A0AAD7J3D7</accession>
<name>A0AAD7J3D7_9AGAR</name>